<dbReference type="AlphaFoldDB" id="A0A3P7PEH5"/>
<organism evidence="7 8">
    <name type="scientific">Gongylonema pulchrum</name>
    <dbReference type="NCBI Taxonomy" id="637853"/>
    <lineage>
        <taxon>Eukaryota</taxon>
        <taxon>Metazoa</taxon>
        <taxon>Ecdysozoa</taxon>
        <taxon>Nematoda</taxon>
        <taxon>Chromadorea</taxon>
        <taxon>Rhabditida</taxon>
        <taxon>Spirurina</taxon>
        <taxon>Spiruromorpha</taxon>
        <taxon>Spiruroidea</taxon>
        <taxon>Gongylonematidae</taxon>
        <taxon>Gongylonema</taxon>
    </lineage>
</organism>
<comment type="cofactor">
    <cofactor evidence="1">
        <name>FAD</name>
        <dbReference type="ChEBI" id="CHEBI:57692"/>
    </cofactor>
</comment>
<dbReference type="SUPFAM" id="SSF55103">
    <property type="entry name" value="FAD-linked oxidases, C-terminal domain"/>
    <property type="match status" value="1"/>
</dbReference>
<comment type="similarity">
    <text evidence="2">Belongs to the FAD-binding oxidoreductase/transferase type 4 family.</text>
</comment>
<dbReference type="InterPro" id="IPR016164">
    <property type="entry name" value="FAD-linked_Oxase-like_C"/>
</dbReference>
<dbReference type="GO" id="GO:0008720">
    <property type="term" value="F:D-lactate dehydrogenase (NAD+) activity"/>
    <property type="evidence" value="ECO:0007669"/>
    <property type="project" value="TreeGrafter"/>
</dbReference>
<keyword evidence="8" id="KW-1185">Reference proteome</keyword>
<evidence type="ECO:0000313" key="7">
    <source>
        <dbReference type="EMBL" id="VDN18312.1"/>
    </source>
</evidence>
<protein>
    <recommendedName>
        <fullName evidence="6">FAD-binding oxidoreductase/transferase type 4 C-terminal domain-containing protein</fullName>
    </recommendedName>
</protein>
<feature type="domain" description="FAD-binding oxidoreductase/transferase type 4 C-terminal" evidence="6">
    <location>
        <begin position="8"/>
        <end position="75"/>
    </location>
</feature>
<proteinExistence type="inferred from homology"/>
<evidence type="ECO:0000256" key="3">
    <source>
        <dbReference type="ARBA" id="ARBA00022630"/>
    </source>
</evidence>
<dbReference type="GO" id="GO:0005739">
    <property type="term" value="C:mitochondrion"/>
    <property type="evidence" value="ECO:0007669"/>
    <property type="project" value="TreeGrafter"/>
</dbReference>
<accession>A0A3P7PEH5</accession>
<dbReference type="InterPro" id="IPR004113">
    <property type="entry name" value="FAD-bd_oxidored_4_C"/>
</dbReference>
<sequence length="95" mass="10625">MAYLLFQGFTTDVTVPISALAKVVTETREDIDKSGVFGAIAGHVGDGNFHCVFPADESNEEEMKIIWDLSDRVVRFVHFSLVVLWKKTIIKLPLT</sequence>
<dbReference type="Proteomes" id="UP000271098">
    <property type="component" value="Unassembled WGS sequence"/>
</dbReference>
<evidence type="ECO:0000256" key="1">
    <source>
        <dbReference type="ARBA" id="ARBA00001974"/>
    </source>
</evidence>
<evidence type="ECO:0000256" key="4">
    <source>
        <dbReference type="ARBA" id="ARBA00022827"/>
    </source>
</evidence>
<evidence type="ECO:0000256" key="2">
    <source>
        <dbReference type="ARBA" id="ARBA00008000"/>
    </source>
</evidence>
<dbReference type="Gene3D" id="3.30.70.2740">
    <property type="match status" value="1"/>
</dbReference>
<dbReference type="OrthoDB" id="5332616at2759"/>
<evidence type="ECO:0000313" key="8">
    <source>
        <dbReference type="Proteomes" id="UP000271098"/>
    </source>
</evidence>
<dbReference type="GO" id="GO:1903457">
    <property type="term" value="P:lactate catabolic process"/>
    <property type="evidence" value="ECO:0007669"/>
    <property type="project" value="TreeGrafter"/>
</dbReference>
<dbReference type="GO" id="GO:0004458">
    <property type="term" value="F:D-lactate dehydrogenase (cytochrome) activity"/>
    <property type="evidence" value="ECO:0007669"/>
    <property type="project" value="TreeGrafter"/>
</dbReference>
<dbReference type="PANTHER" id="PTHR11748">
    <property type="entry name" value="D-LACTATE DEHYDROGENASE"/>
    <property type="match status" value="1"/>
</dbReference>
<dbReference type="EMBL" id="UYRT01078332">
    <property type="protein sequence ID" value="VDN18312.1"/>
    <property type="molecule type" value="Genomic_DNA"/>
</dbReference>
<dbReference type="PANTHER" id="PTHR11748:SF111">
    <property type="entry name" value="D-LACTATE DEHYDROGENASE, MITOCHONDRIAL-RELATED"/>
    <property type="match status" value="1"/>
</dbReference>
<reference evidence="7 8" key="1">
    <citation type="submission" date="2018-11" db="EMBL/GenBank/DDBJ databases">
        <authorList>
            <consortium name="Pathogen Informatics"/>
        </authorList>
    </citation>
    <scope>NUCLEOTIDE SEQUENCE [LARGE SCALE GENOMIC DNA]</scope>
</reference>
<keyword evidence="5" id="KW-0560">Oxidoreductase</keyword>
<dbReference type="GO" id="GO:0050660">
    <property type="term" value="F:flavin adenine dinucleotide binding"/>
    <property type="evidence" value="ECO:0007669"/>
    <property type="project" value="InterPro"/>
</dbReference>
<dbReference type="Pfam" id="PF02913">
    <property type="entry name" value="FAD-oxidase_C"/>
    <property type="match status" value="1"/>
</dbReference>
<name>A0A3P7PEH5_9BILA</name>
<evidence type="ECO:0000259" key="6">
    <source>
        <dbReference type="Pfam" id="PF02913"/>
    </source>
</evidence>
<gene>
    <name evidence="7" type="ORF">GPUH_LOCUS11082</name>
</gene>
<evidence type="ECO:0000256" key="5">
    <source>
        <dbReference type="ARBA" id="ARBA00023002"/>
    </source>
</evidence>
<keyword evidence="3" id="KW-0285">Flavoprotein</keyword>
<keyword evidence="4" id="KW-0274">FAD</keyword>
<dbReference type="FunFam" id="3.30.70.2740:FF:000001">
    <property type="entry name" value="D-lactate dehydrogenase mitochondrial"/>
    <property type="match status" value="1"/>
</dbReference>